<dbReference type="InterPro" id="IPR016064">
    <property type="entry name" value="NAD/diacylglycerol_kinase_sf"/>
</dbReference>
<dbReference type="PANTHER" id="PTHR12358">
    <property type="entry name" value="SPHINGOSINE KINASE"/>
    <property type="match status" value="1"/>
</dbReference>
<dbReference type="GO" id="GO:0016020">
    <property type="term" value="C:membrane"/>
    <property type="evidence" value="ECO:0007669"/>
    <property type="project" value="GOC"/>
</dbReference>
<dbReference type="PANTHER" id="PTHR12358:SF26">
    <property type="entry name" value="CERAMIDE KINASE-LIKE PROTEIN"/>
    <property type="match status" value="1"/>
</dbReference>
<reference evidence="3" key="1">
    <citation type="submission" date="2021-02" db="EMBL/GenBank/DDBJ databases">
        <authorList>
            <person name="Nowell W R."/>
        </authorList>
    </citation>
    <scope>NUCLEOTIDE SEQUENCE</scope>
</reference>
<organism evidence="3 4">
    <name type="scientific">Rotaria sordida</name>
    <dbReference type="NCBI Taxonomy" id="392033"/>
    <lineage>
        <taxon>Eukaryota</taxon>
        <taxon>Metazoa</taxon>
        <taxon>Spiralia</taxon>
        <taxon>Gnathifera</taxon>
        <taxon>Rotifera</taxon>
        <taxon>Eurotatoria</taxon>
        <taxon>Bdelloidea</taxon>
        <taxon>Philodinida</taxon>
        <taxon>Philodinidae</taxon>
        <taxon>Rotaria</taxon>
    </lineage>
</organism>
<dbReference type="InterPro" id="IPR017438">
    <property type="entry name" value="ATP-NAD_kinase_N"/>
</dbReference>
<evidence type="ECO:0000313" key="3">
    <source>
        <dbReference type="EMBL" id="CAF0954647.1"/>
    </source>
</evidence>
<dbReference type="Pfam" id="PF19280">
    <property type="entry name" value="CERK_C"/>
    <property type="match status" value="1"/>
</dbReference>
<feature type="compositionally biased region" description="Polar residues" evidence="1">
    <location>
        <begin position="689"/>
        <end position="739"/>
    </location>
</feature>
<feature type="region of interest" description="Disordered" evidence="1">
    <location>
        <begin position="639"/>
        <end position="786"/>
    </location>
</feature>
<dbReference type="GO" id="GO:0001729">
    <property type="term" value="F:ceramide kinase activity"/>
    <property type="evidence" value="ECO:0007669"/>
    <property type="project" value="TreeGrafter"/>
</dbReference>
<evidence type="ECO:0000256" key="1">
    <source>
        <dbReference type="SAM" id="MobiDB-lite"/>
    </source>
</evidence>
<feature type="compositionally biased region" description="Polar residues" evidence="1">
    <location>
        <begin position="521"/>
        <end position="532"/>
    </location>
</feature>
<gene>
    <name evidence="3" type="ORF">ZHD862_LOCUS10196</name>
</gene>
<name>A0A814DHW3_9BILA</name>
<comment type="caution">
    <text evidence="3">The sequence shown here is derived from an EMBL/GenBank/DDBJ whole genome shotgun (WGS) entry which is preliminary data.</text>
</comment>
<dbReference type="Pfam" id="PF00781">
    <property type="entry name" value="DAGK_cat"/>
    <property type="match status" value="1"/>
</dbReference>
<feature type="domain" description="DAGKc" evidence="2">
    <location>
        <begin position="253"/>
        <end position="404"/>
    </location>
</feature>
<proteinExistence type="predicted"/>
<feature type="region of interest" description="Disordered" evidence="1">
    <location>
        <begin position="36"/>
        <end position="71"/>
    </location>
</feature>
<protein>
    <recommendedName>
        <fullName evidence="2">DAGKc domain-containing protein</fullName>
    </recommendedName>
</protein>
<feature type="region of interest" description="Disordered" evidence="1">
    <location>
        <begin position="505"/>
        <end position="533"/>
    </location>
</feature>
<evidence type="ECO:0000313" key="4">
    <source>
        <dbReference type="Proteomes" id="UP000663864"/>
    </source>
</evidence>
<dbReference type="InterPro" id="IPR045363">
    <property type="entry name" value="CERK_C"/>
</dbReference>
<dbReference type="AlphaFoldDB" id="A0A814DHW3"/>
<evidence type="ECO:0000259" key="2">
    <source>
        <dbReference type="PROSITE" id="PS50146"/>
    </source>
</evidence>
<dbReference type="Proteomes" id="UP000663864">
    <property type="component" value="Unassembled WGS sequence"/>
</dbReference>
<dbReference type="GO" id="GO:0006672">
    <property type="term" value="P:ceramide metabolic process"/>
    <property type="evidence" value="ECO:0007669"/>
    <property type="project" value="TreeGrafter"/>
</dbReference>
<dbReference type="InterPro" id="IPR050187">
    <property type="entry name" value="Lipid_Phosphate_FormReg"/>
</dbReference>
<dbReference type="InterPro" id="IPR001206">
    <property type="entry name" value="Diacylglycerol_kinase_cat_dom"/>
</dbReference>
<accession>A0A814DHW3</accession>
<dbReference type="PROSITE" id="PS50146">
    <property type="entry name" value="DAGK"/>
    <property type="match status" value="1"/>
</dbReference>
<sequence>MLTWINQLDNPCIGSSDCSIMLFGARKYKRMQAISMSARARRRRPPPPVKVKLAFGNDDDDDDTNHKEKQNNKEILEENHSILSNQIIDKNITDVNSDKCYERALFTIHNITVEVILENDTLSWSTVTGEIPHEETSRRKSTHREKFANRDNVNSINLQNVYAVTPLYTQQNWSLNAETITGTSVSTLNSISTPTMPSATSTQDSVLRGFQLHSYQTTQDSILQEILVIFQSVQPTIIEQWYQLLSKMVSERRPSRHILVMLNPYAGSRRTRHTYSTKVKTTLERAQHKITYIEIDDQCSANEALENFEGDFNSIDGLVIIGGDGSVINIINGLIRYLAKENRTRLDMEHDLPSIPFPICIVPDGTTNIICNTIHGNTDHCTPILHLLFNQQMKIDMSAIFDINYDFVTANFSAGAGYPANVLKYFPRYSLHSTKTIIKKSFSKAVSHKNLQPIEMEIRYIPVYQDTGPMSRCYRGCPSCTPAPEEKSDDQVKTFDNFHVQQINRRKKSSSFSNNDHSNNRLSSAGKISNQSNEKEKNWKILQNEYLQAAVLTNANLWSFAPQGLSKFGHLANGSLDLILIEPVTRKEFLRYVRRNGNSKNQFELSFTKLIRAKEVEIELKSSIDNFFNEISITDNHLDSSLSDDSSNEDMSDNENKPSSLQRHEPRPPSAPISEDSRRHRRLHHRISEQTPESSQYRPQSSKTINSSSVRSKNRHQQQSENDTDSPQIDPYGSTTSLRRSGIFQSLKLKKDKIRLPRPSSARGGEPDDEKQQKKSRKSLGGTLRPARSLLNLLSSGHSSSGKVDKSSKNLLRDSFSAGTKRRPSVISRSSSVDNAKISNINDASRKKNRPCMWNLDFSPYNSSLIRIKCFYRYLPVYGVGIDPQTKCTEVNYSCF</sequence>
<dbReference type="EMBL" id="CAJNOT010000362">
    <property type="protein sequence ID" value="CAF0954647.1"/>
    <property type="molecule type" value="Genomic_DNA"/>
</dbReference>
<dbReference type="Gene3D" id="3.40.50.10330">
    <property type="entry name" value="Probable inorganic polyphosphate/atp-NAD kinase, domain 1"/>
    <property type="match status" value="1"/>
</dbReference>
<dbReference type="SUPFAM" id="SSF111331">
    <property type="entry name" value="NAD kinase/diacylglycerol kinase-like"/>
    <property type="match status" value="1"/>
</dbReference>